<comment type="caution">
    <text evidence="2">The sequence shown here is derived from an EMBL/GenBank/DDBJ whole genome shotgun (WGS) entry which is preliminary data.</text>
</comment>
<name>A0A4C1WLY4_EUMVA</name>
<accession>A0A4C1WLY4</accession>
<gene>
    <name evidence="2" type="primary">ZMYM1</name>
    <name evidence="2" type="ORF">EVAR_39926_1</name>
</gene>
<dbReference type="AlphaFoldDB" id="A0A4C1WLY4"/>
<evidence type="ECO:0000259" key="1">
    <source>
        <dbReference type="Pfam" id="PF14291"/>
    </source>
</evidence>
<dbReference type="PANTHER" id="PTHR45749">
    <property type="match status" value="1"/>
</dbReference>
<proteinExistence type="predicted"/>
<dbReference type="OrthoDB" id="7413810at2759"/>
<keyword evidence="3" id="KW-1185">Reference proteome</keyword>
<sequence>MRYTYVIAYITICGILIKEKLVDNIRATSAFSILVNESTDISGKEQLAIGLPYYETKEKNVKEEFMGFVELEKTNAQTIAVEINRFINTVNIDANKCVGKGYDGCATMAGNDCGVQKILRETYKKEFIFSLRLPQIKLRGKRFK</sequence>
<dbReference type="Pfam" id="PF14291">
    <property type="entry name" value="DUF4371"/>
    <property type="match status" value="1"/>
</dbReference>
<feature type="domain" description="DUF4371" evidence="1">
    <location>
        <begin position="28"/>
        <end position="111"/>
    </location>
</feature>
<dbReference type="InterPro" id="IPR025398">
    <property type="entry name" value="DUF4371"/>
</dbReference>
<evidence type="ECO:0000313" key="3">
    <source>
        <dbReference type="Proteomes" id="UP000299102"/>
    </source>
</evidence>
<organism evidence="2 3">
    <name type="scientific">Eumeta variegata</name>
    <name type="common">Bagworm moth</name>
    <name type="synonym">Eumeta japonica</name>
    <dbReference type="NCBI Taxonomy" id="151549"/>
    <lineage>
        <taxon>Eukaryota</taxon>
        <taxon>Metazoa</taxon>
        <taxon>Ecdysozoa</taxon>
        <taxon>Arthropoda</taxon>
        <taxon>Hexapoda</taxon>
        <taxon>Insecta</taxon>
        <taxon>Pterygota</taxon>
        <taxon>Neoptera</taxon>
        <taxon>Endopterygota</taxon>
        <taxon>Lepidoptera</taxon>
        <taxon>Glossata</taxon>
        <taxon>Ditrysia</taxon>
        <taxon>Tineoidea</taxon>
        <taxon>Psychidae</taxon>
        <taxon>Oiketicinae</taxon>
        <taxon>Eumeta</taxon>
    </lineage>
</organism>
<dbReference type="Proteomes" id="UP000299102">
    <property type="component" value="Unassembled WGS sequence"/>
</dbReference>
<dbReference type="STRING" id="151549.A0A4C1WLY4"/>
<reference evidence="2 3" key="1">
    <citation type="journal article" date="2019" name="Commun. Biol.">
        <title>The bagworm genome reveals a unique fibroin gene that provides high tensile strength.</title>
        <authorList>
            <person name="Kono N."/>
            <person name="Nakamura H."/>
            <person name="Ohtoshi R."/>
            <person name="Tomita M."/>
            <person name="Numata K."/>
            <person name="Arakawa K."/>
        </authorList>
    </citation>
    <scope>NUCLEOTIDE SEQUENCE [LARGE SCALE GENOMIC DNA]</scope>
</reference>
<dbReference type="EMBL" id="BGZK01000603">
    <property type="protein sequence ID" value="GBP52466.1"/>
    <property type="molecule type" value="Genomic_DNA"/>
</dbReference>
<evidence type="ECO:0000313" key="2">
    <source>
        <dbReference type="EMBL" id="GBP52466.1"/>
    </source>
</evidence>
<protein>
    <submittedName>
        <fullName evidence="2">Zinc finger MYM-type protein 1</fullName>
    </submittedName>
</protein>
<dbReference type="PANTHER" id="PTHR45749:SF35">
    <property type="entry name" value="AC-LIKE TRANSPOSASE-RELATED"/>
    <property type="match status" value="1"/>
</dbReference>